<keyword evidence="3" id="KW-1185">Reference proteome</keyword>
<gene>
    <name evidence="2" type="ORF">Pcinc_025992</name>
</gene>
<dbReference type="EMBL" id="JAWQEG010002969">
    <property type="protein sequence ID" value="KAK3868629.1"/>
    <property type="molecule type" value="Genomic_DNA"/>
</dbReference>
<protein>
    <submittedName>
        <fullName evidence="2">Uncharacterized protein</fullName>
    </submittedName>
</protein>
<sequence length="405" mass="45924">MAIAEKTEKLNPITVNLSKIFKTGTKLKKITGKYYEMKTPIPHENGPKIHSGVNCLTSGDTNDKKEVEAPLSSQASPQSDPSNCMGNRKLHKRTLNPGTKYPGKKIFEGKVKLLLKEVHSATKCKKVLKELEVKLSLEVIPSFETLLRTCAWASKSSQSEVIHKLLDLTKLLYPREYEENLGLRYYLASSLCYGGQVEEGIKELQFLYRQHPQEHKKLRDTTNFIIYHLINTGQEEHEQMVLNFVKQVAEEVGNLSPALTLWRVTFCSPLYRLQQISESLLKEYSALIGKLDRKIPGLLARVTWEGDEEALRRILQLLLQHQMTHHYHVAITALLKLQCDLGDLSGADETLKFSQHMGVILPAAAVGRMLALLAQHRRPAPLALLALKYRPRPAIPSPPKYKYKF</sequence>
<evidence type="ECO:0000313" key="3">
    <source>
        <dbReference type="Proteomes" id="UP001286313"/>
    </source>
</evidence>
<proteinExistence type="predicted"/>
<dbReference type="Proteomes" id="UP001286313">
    <property type="component" value="Unassembled WGS sequence"/>
</dbReference>
<feature type="region of interest" description="Disordered" evidence="1">
    <location>
        <begin position="55"/>
        <end position="98"/>
    </location>
</feature>
<feature type="compositionally biased region" description="Polar residues" evidence="1">
    <location>
        <begin position="71"/>
        <end position="85"/>
    </location>
</feature>
<accession>A0AAE1KAR4</accession>
<evidence type="ECO:0000256" key="1">
    <source>
        <dbReference type="SAM" id="MobiDB-lite"/>
    </source>
</evidence>
<organism evidence="2 3">
    <name type="scientific">Petrolisthes cinctipes</name>
    <name type="common">Flat porcelain crab</name>
    <dbReference type="NCBI Taxonomy" id="88211"/>
    <lineage>
        <taxon>Eukaryota</taxon>
        <taxon>Metazoa</taxon>
        <taxon>Ecdysozoa</taxon>
        <taxon>Arthropoda</taxon>
        <taxon>Crustacea</taxon>
        <taxon>Multicrustacea</taxon>
        <taxon>Malacostraca</taxon>
        <taxon>Eumalacostraca</taxon>
        <taxon>Eucarida</taxon>
        <taxon>Decapoda</taxon>
        <taxon>Pleocyemata</taxon>
        <taxon>Anomura</taxon>
        <taxon>Galatheoidea</taxon>
        <taxon>Porcellanidae</taxon>
        <taxon>Petrolisthes</taxon>
    </lineage>
</organism>
<dbReference type="AlphaFoldDB" id="A0AAE1KAR4"/>
<name>A0AAE1KAR4_PETCI</name>
<comment type="caution">
    <text evidence="2">The sequence shown here is derived from an EMBL/GenBank/DDBJ whole genome shotgun (WGS) entry which is preliminary data.</text>
</comment>
<reference evidence="2" key="1">
    <citation type="submission" date="2023-10" db="EMBL/GenBank/DDBJ databases">
        <title>Genome assemblies of two species of porcelain crab, Petrolisthes cinctipes and Petrolisthes manimaculis (Anomura: Porcellanidae).</title>
        <authorList>
            <person name="Angst P."/>
        </authorList>
    </citation>
    <scope>NUCLEOTIDE SEQUENCE</scope>
    <source>
        <strain evidence="2">PB745_01</strain>
        <tissue evidence="2">Gill</tissue>
    </source>
</reference>
<evidence type="ECO:0000313" key="2">
    <source>
        <dbReference type="EMBL" id="KAK3868629.1"/>
    </source>
</evidence>